<gene>
    <name evidence="3" type="ORF">SAMN05216218_11867</name>
</gene>
<evidence type="ECO:0000256" key="1">
    <source>
        <dbReference type="SAM" id="Phobius"/>
    </source>
</evidence>
<dbReference type="GO" id="GO:0034220">
    <property type="term" value="P:monoatomic ion transmembrane transport"/>
    <property type="evidence" value="ECO:0007669"/>
    <property type="project" value="UniProtKB-KW"/>
</dbReference>
<dbReference type="PANTHER" id="PTHR43833">
    <property type="entry name" value="POTASSIUM CHANNEL PROTEIN 2-RELATED-RELATED"/>
    <property type="match status" value="1"/>
</dbReference>
<reference evidence="4" key="1">
    <citation type="submission" date="2016-10" db="EMBL/GenBank/DDBJ databases">
        <authorList>
            <person name="Varghese N."/>
            <person name="Submissions S."/>
        </authorList>
    </citation>
    <scope>NUCLEOTIDE SEQUENCE [LARGE SCALE GENOMIC DNA]</scope>
    <source>
        <strain evidence="4">IBRC-M 10760</strain>
    </source>
</reference>
<keyword evidence="3" id="KW-0407">Ion channel</keyword>
<keyword evidence="3" id="KW-0813">Transport</keyword>
<feature type="transmembrane region" description="Helical" evidence="1">
    <location>
        <begin position="12"/>
        <end position="37"/>
    </location>
</feature>
<dbReference type="STRING" id="660518.SAMN05216218_11867"/>
<dbReference type="InterPro" id="IPR003148">
    <property type="entry name" value="RCK_N"/>
</dbReference>
<dbReference type="InterPro" id="IPR036291">
    <property type="entry name" value="NAD(P)-bd_dom_sf"/>
</dbReference>
<keyword evidence="1" id="KW-0812">Transmembrane</keyword>
<keyword evidence="1" id="KW-0472">Membrane</keyword>
<accession>A0A1G7SH59</accession>
<dbReference type="Proteomes" id="UP000199076">
    <property type="component" value="Unassembled WGS sequence"/>
</dbReference>
<evidence type="ECO:0000259" key="2">
    <source>
        <dbReference type="PROSITE" id="PS51201"/>
    </source>
</evidence>
<dbReference type="GO" id="GO:0006813">
    <property type="term" value="P:potassium ion transport"/>
    <property type="evidence" value="ECO:0007669"/>
    <property type="project" value="InterPro"/>
</dbReference>
<evidence type="ECO:0000313" key="4">
    <source>
        <dbReference type="Proteomes" id="UP000199076"/>
    </source>
</evidence>
<keyword evidence="1" id="KW-1133">Transmembrane helix</keyword>
<organism evidence="3 4">
    <name type="scientific">Halorientalis regularis</name>
    <dbReference type="NCBI Taxonomy" id="660518"/>
    <lineage>
        <taxon>Archaea</taxon>
        <taxon>Methanobacteriati</taxon>
        <taxon>Methanobacteriota</taxon>
        <taxon>Stenosarchaea group</taxon>
        <taxon>Halobacteria</taxon>
        <taxon>Halobacteriales</taxon>
        <taxon>Haloarculaceae</taxon>
        <taxon>Halorientalis</taxon>
    </lineage>
</organism>
<feature type="domain" description="RCK N-terminal" evidence="2">
    <location>
        <begin position="116"/>
        <end position="232"/>
    </location>
</feature>
<keyword evidence="3" id="KW-0406">Ion transport</keyword>
<evidence type="ECO:0000313" key="3">
    <source>
        <dbReference type="EMBL" id="SDG22417.1"/>
    </source>
</evidence>
<dbReference type="InterPro" id="IPR050721">
    <property type="entry name" value="Trk_Ktr_HKT_K-transport"/>
</dbReference>
<dbReference type="Pfam" id="PF02254">
    <property type="entry name" value="TrkA_N"/>
    <property type="match status" value="1"/>
</dbReference>
<feature type="transmembrane region" description="Helical" evidence="1">
    <location>
        <begin position="71"/>
        <end position="95"/>
    </location>
</feature>
<dbReference type="AlphaFoldDB" id="A0A1G7SH59"/>
<dbReference type="Gene3D" id="3.40.50.720">
    <property type="entry name" value="NAD(P)-binding Rossmann-like Domain"/>
    <property type="match status" value="1"/>
</dbReference>
<dbReference type="SUPFAM" id="SSF51735">
    <property type="entry name" value="NAD(P)-binding Rossmann-fold domains"/>
    <property type="match status" value="1"/>
</dbReference>
<name>A0A1G7SH59_9EURY</name>
<dbReference type="RefSeq" id="WP_245681225.1">
    <property type="nucleotide sequence ID" value="NZ_FNBK01000018.1"/>
</dbReference>
<sequence>MSGTVGSVRGRIGAAVVPIGLFVATGTVGIAGFVVLADVSPVDAAFWLLDPTSIELHFQRHSGPERATKGFALVVFSGLIASGLWIGESVLDTVFGGQFREELRRVQTEQTIERLSDHVVICGYGMFGRTVAQRLRRRGEDVVVVESDSTVAEAASDEPLVIEGDARREEVLERAGVSRARAVVAAIDDSNVTIQIAIVTSQLAPDAALVVRVGDETYESVARRAGADTVVIPEVVSGTEVVDGL</sequence>
<protein>
    <submittedName>
        <fullName evidence="3">Voltage-gated potassium channel</fullName>
    </submittedName>
</protein>
<dbReference type="PANTHER" id="PTHR43833:SF9">
    <property type="entry name" value="POTASSIUM CHANNEL PROTEIN YUGO-RELATED"/>
    <property type="match status" value="1"/>
</dbReference>
<dbReference type="EMBL" id="FNBK01000018">
    <property type="protein sequence ID" value="SDG22417.1"/>
    <property type="molecule type" value="Genomic_DNA"/>
</dbReference>
<dbReference type="PROSITE" id="PS51201">
    <property type="entry name" value="RCK_N"/>
    <property type="match status" value="1"/>
</dbReference>
<proteinExistence type="predicted"/>
<keyword evidence="4" id="KW-1185">Reference proteome</keyword>